<sequence>MAIYVNYGTVHPRPPTASRNSCTHWERSPFS</sequence>
<proteinExistence type="predicted"/>
<protein>
    <submittedName>
        <fullName evidence="1">Uncharacterized protein</fullName>
    </submittedName>
</protein>
<evidence type="ECO:0000313" key="1">
    <source>
        <dbReference type="EMBL" id="CDW37868.1"/>
    </source>
</evidence>
<accession>A0A0K2UI26</accession>
<dbReference type="AlphaFoldDB" id="A0A0K2UI26"/>
<name>A0A0K2UI26_LEPSM</name>
<organism evidence="1">
    <name type="scientific">Lepeophtheirus salmonis</name>
    <name type="common">Salmon louse</name>
    <name type="synonym">Caligus salmonis</name>
    <dbReference type="NCBI Taxonomy" id="72036"/>
    <lineage>
        <taxon>Eukaryota</taxon>
        <taxon>Metazoa</taxon>
        <taxon>Ecdysozoa</taxon>
        <taxon>Arthropoda</taxon>
        <taxon>Crustacea</taxon>
        <taxon>Multicrustacea</taxon>
        <taxon>Hexanauplia</taxon>
        <taxon>Copepoda</taxon>
        <taxon>Siphonostomatoida</taxon>
        <taxon>Caligidae</taxon>
        <taxon>Lepeophtheirus</taxon>
    </lineage>
</organism>
<dbReference type="EMBL" id="HACA01020507">
    <property type="protein sequence ID" value="CDW37868.1"/>
    <property type="molecule type" value="Transcribed_RNA"/>
</dbReference>
<reference evidence="1" key="1">
    <citation type="submission" date="2014-05" db="EMBL/GenBank/DDBJ databases">
        <authorList>
            <person name="Chronopoulou M."/>
        </authorList>
    </citation>
    <scope>NUCLEOTIDE SEQUENCE</scope>
    <source>
        <tissue evidence="1">Whole organism</tissue>
    </source>
</reference>